<proteinExistence type="predicted"/>
<accession>A0A3G1KSL2</accession>
<name>A0A3G1KSL2_FORW1</name>
<dbReference type="SUPFAM" id="SSF53474">
    <property type="entry name" value="alpha/beta-Hydrolases"/>
    <property type="match status" value="1"/>
</dbReference>
<dbReference type="InterPro" id="IPR051218">
    <property type="entry name" value="Sec_MonoDiacylglyc_Lipase"/>
</dbReference>
<protein>
    <submittedName>
        <fullName evidence="2">Lipase</fullName>
    </submittedName>
</protein>
<dbReference type="GO" id="GO:0006629">
    <property type="term" value="P:lipid metabolic process"/>
    <property type="evidence" value="ECO:0007669"/>
    <property type="project" value="InterPro"/>
</dbReference>
<evidence type="ECO:0000313" key="3">
    <source>
        <dbReference type="Proteomes" id="UP000323521"/>
    </source>
</evidence>
<dbReference type="PANTHER" id="PTHR45856">
    <property type="entry name" value="ALPHA/BETA-HYDROLASES SUPERFAMILY PROTEIN"/>
    <property type="match status" value="1"/>
</dbReference>
<dbReference type="InterPro" id="IPR029058">
    <property type="entry name" value="AB_hydrolase_fold"/>
</dbReference>
<evidence type="ECO:0000313" key="2">
    <source>
        <dbReference type="EMBL" id="ATW25441.1"/>
    </source>
</evidence>
<keyword evidence="3" id="KW-1185">Reference proteome</keyword>
<dbReference type="KEGG" id="fwa:DCMF_12230"/>
<dbReference type="Proteomes" id="UP000323521">
    <property type="component" value="Chromosome"/>
</dbReference>
<gene>
    <name evidence="2" type="ORF">DCMF_12230</name>
</gene>
<organism evidence="2 3">
    <name type="scientific">Formimonas warabiya</name>
    <dbReference type="NCBI Taxonomy" id="1761012"/>
    <lineage>
        <taxon>Bacteria</taxon>
        <taxon>Bacillati</taxon>
        <taxon>Bacillota</taxon>
        <taxon>Clostridia</taxon>
        <taxon>Eubacteriales</taxon>
        <taxon>Peptococcaceae</taxon>
        <taxon>Candidatus Formimonas</taxon>
    </lineage>
</organism>
<reference evidence="2 3" key="1">
    <citation type="submission" date="2016-10" db="EMBL/GenBank/DDBJ databases">
        <title>Complete Genome Sequence of Peptococcaceae strain DCMF.</title>
        <authorList>
            <person name="Edwards R.J."/>
            <person name="Holland S.I."/>
            <person name="Deshpande N.P."/>
            <person name="Wong Y.K."/>
            <person name="Ertan H."/>
            <person name="Manefield M."/>
            <person name="Russell T.L."/>
            <person name="Lee M.J."/>
        </authorList>
    </citation>
    <scope>NUCLEOTIDE SEQUENCE [LARGE SCALE GENOMIC DNA]</scope>
    <source>
        <strain evidence="2 3">DCMF</strain>
    </source>
</reference>
<feature type="domain" description="Fungal lipase-type" evidence="1">
    <location>
        <begin position="72"/>
        <end position="200"/>
    </location>
</feature>
<dbReference type="RefSeq" id="WP_148134696.1">
    <property type="nucleotide sequence ID" value="NZ_CP017634.1"/>
</dbReference>
<dbReference type="OrthoDB" id="9769481at2"/>
<dbReference type="PANTHER" id="PTHR45856:SF11">
    <property type="entry name" value="FUNGAL LIPASE-LIKE DOMAIN-CONTAINING PROTEIN"/>
    <property type="match status" value="1"/>
</dbReference>
<dbReference type="Pfam" id="PF01764">
    <property type="entry name" value="Lipase_3"/>
    <property type="match status" value="1"/>
</dbReference>
<evidence type="ECO:0000259" key="1">
    <source>
        <dbReference type="Pfam" id="PF01764"/>
    </source>
</evidence>
<dbReference type="AlphaFoldDB" id="A0A3G1KSL2"/>
<dbReference type="InterPro" id="IPR002921">
    <property type="entry name" value="Fungal_lipase-type"/>
</dbReference>
<dbReference type="EMBL" id="CP017634">
    <property type="protein sequence ID" value="ATW25441.1"/>
    <property type="molecule type" value="Genomic_DNA"/>
</dbReference>
<dbReference type="Gene3D" id="3.40.50.1820">
    <property type="entry name" value="alpha/beta hydrolase"/>
    <property type="match status" value="1"/>
</dbReference>
<sequence>MVISNKENIFSNRAATFLAAMCYQTYPFFLEGKLILPMGFELRYIIRAYANVENPTEEVFGFIAESKDYIIIAFRGYASYPADLIAAYDILQIPYPFVKNGGKTSRGFTCIYQSTRDKLIRELNKLSATKKLYITGHNYGGALATLAALDIAENTGFGHPIVYTYGSPRVGDPDFACRFNKEVKNSFRIFNIHDSFSTFPDRVYPPPFTEEGLTYQHVKTKVPISFQLNDTPRNDGIGCYFKKLSKRNPDFAKALCCDNPGFCPNTEMCFPFQGTCKCPVPCI</sequence>
<dbReference type="CDD" id="cd00519">
    <property type="entry name" value="Lipase_3"/>
    <property type="match status" value="1"/>
</dbReference>